<keyword id="KW-0903">Direct protein sequencing</keyword>
<name>Q9T2R3_SOLTU</name>
<geneLocation type="mitochondrion"/>
<sequence>KMLNDGAVEYEDGVPATEAQMGK</sequence>
<organism>
    <name type="scientific">Solanum tuberosum</name>
    <name type="common">Potato</name>
    <dbReference type="NCBI Taxonomy" id="4113"/>
    <lineage>
        <taxon>Eukaryota</taxon>
        <taxon>Viridiplantae</taxon>
        <taxon>Streptophyta</taxon>
        <taxon>Embryophyta</taxon>
        <taxon>Tracheophyta</taxon>
        <taxon>Spermatophyta</taxon>
        <taxon>Magnoliopsida</taxon>
        <taxon>eudicotyledons</taxon>
        <taxon>Gunneridae</taxon>
        <taxon>Pentapetalae</taxon>
        <taxon>asterids</taxon>
        <taxon>lamiids</taxon>
        <taxon>Solanales</taxon>
        <taxon>Solanaceae</taxon>
        <taxon>Solanoideae</taxon>
        <taxon>Solaneae</taxon>
        <taxon>Solanum</taxon>
    </lineage>
</organism>
<feature type="region of interest" description="Disordered" evidence="1">
    <location>
        <begin position="1"/>
        <end position="23"/>
    </location>
</feature>
<dbReference type="EC" id="1.10.2.2"/>
<evidence type="ECO:0000256" key="1">
    <source>
        <dbReference type="SAM" id="MobiDB-lite"/>
    </source>
</evidence>
<protein>
    <submittedName>
        <fullName>Cytochrome-C reductase 33 kDa subunit</fullName>
        <ecNumber>1.10.2.2</ecNumber>
    </submittedName>
</protein>
<proteinExistence type="evidence at protein level"/>
<accession>Q9T2R3</accession>
<dbReference type="AlphaFoldDB" id="Q9T2R3"/>
<reference key="1">
    <citation type="journal article" date="1994" name="Planta">
        <title>Molecular identification of the ten subunits of cytochrome-c reductase from potato mitochondria.</title>
        <authorList>
            <person name="Braun H.-P."/>
            <person name="Kruft V."/>
            <person name="Schmitz U.K."/>
        </authorList>
    </citation>
    <scope>PROTEIN SEQUENCE</scope>
</reference>